<accession>A0ABQ3C6M9</accession>
<evidence type="ECO:0000313" key="2">
    <source>
        <dbReference type="Proteomes" id="UP000643403"/>
    </source>
</evidence>
<keyword evidence="2" id="KW-1185">Reference proteome</keyword>
<reference evidence="2" key="1">
    <citation type="journal article" date="2019" name="Int. J. Syst. Evol. Microbiol.">
        <title>The Global Catalogue of Microorganisms (GCM) 10K type strain sequencing project: providing services to taxonomists for standard genome sequencing and annotation.</title>
        <authorList>
            <consortium name="The Broad Institute Genomics Platform"/>
            <consortium name="The Broad Institute Genome Sequencing Center for Infectious Disease"/>
            <person name="Wu L."/>
            <person name="Ma J."/>
        </authorList>
    </citation>
    <scope>NUCLEOTIDE SEQUENCE [LARGE SCALE GENOMIC DNA]</scope>
    <source>
        <strain evidence="2">KCTC 22558</strain>
    </source>
</reference>
<organism evidence="1 2">
    <name type="scientific">Cognatilysobacter xinjiangensis</name>
    <dbReference type="NCBI Taxonomy" id="546892"/>
    <lineage>
        <taxon>Bacteria</taxon>
        <taxon>Pseudomonadati</taxon>
        <taxon>Pseudomonadota</taxon>
        <taxon>Gammaproteobacteria</taxon>
        <taxon>Lysobacterales</taxon>
        <taxon>Lysobacteraceae</taxon>
        <taxon>Cognatilysobacter</taxon>
    </lineage>
</organism>
<name>A0ABQ3C6M9_9GAMM</name>
<dbReference type="EMBL" id="BMXY01000002">
    <property type="protein sequence ID" value="GGZ63960.1"/>
    <property type="molecule type" value="Genomic_DNA"/>
</dbReference>
<gene>
    <name evidence="1" type="ORF">GCM10008101_16920</name>
</gene>
<sequence>MRDEAGIGNGRDRGEVEIALARFALMLARPVDAGGAPMDAASIVQAAHALAARVEPAEGAAMLERLCTIARSLAGVKIDVDGGASHALSWQVGAGVSRQPSLR</sequence>
<dbReference type="Proteomes" id="UP000643403">
    <property type="component" value="Unassembled WGS sequence"/>
</dbReference>
<protein>
    <submittedName>
        <fullName evidence="1">Uncharacterized protein</fullName>
    </submittedName>
</protein>
<comment type="caution">
    <text evidence="1">The sequence shown here is derived from an EMBL/GenBank/DDBJ whole genome shotgun (WGS) entry which is preliminary data.</text>
</comment>
<proteinExistence type="predicted"/>
<dbReference type="RefSeq" id="WP_189448961.1">
    <property type="nucleotide sequence ID" value="NZ_BMXY01000002.1"/>
</dbReference>
<evidence type="ECO:0000313" key="1">
    <source>
        <dbReference type="EMBL" id="GGZ63960.1"/>
    </source>
</evidence>